<accession>V4PEJ9</accession>
<feature type="transmembrane region" description="Helical" evidence="1">
    <location>
        <begin position="6"/>
        <end position="33"/>
    </location>
</feature>
<gene>
    <name evidence="2" type="ORF">ABENE_08300</name>
</gene>
<keyword evidence="1" id="KW-1133">Transmembrane helix</keyword>
<protein>
    <submittedName>
        <fullName evidence="2">Uncharacterized protein</fullName>
    </submittedName>
</protein>
<evidence type="ECO:0000313" key="3">
    <source>
        <dbReference type="Proteomes" id="UP000017837"/>
    </source>
</evidence>
<reference evidence="2 3" key="1">
    <citation type="journal article" date="2014" name="Nature">
        <title>Sequential evolution of bacterial morphology by co-option of a developmental regulator.</title>
        <authorList>
            <person name="Jiang C."/>
            <person name="Brown P.J."/>
            <person name="Ducret A."/>
            <person name="Brun Y.V."/>
        </authorList>
    </citation>
    <scope>NUCLEOTIDE SEQUENCE [LARGE SCALE GENOMIC DNA]</scope>
    <source>
        <strain evidence="2 3">DSM 16100</strain>
    </source>
</reference>
<keyword evidence="1" id="KW-0472">Membrane</keyword>
<keyword evidence="3" id="KW-1185">Reference proteome</keyword>
<name>V4PEJ9_9CAUL</name>
<organism evidence="2 3">
    <name type="scientific">Asticcacaulis benevestitus DSM 16100 = ATCC BAA-896</name>
    <dbReference type="NCBI Taxonomy" id="1121022"/>
    <lineage>
        <taxon>Bacteria</taxon>
        <taxon>Pseudomonadati</taxon>
        <taxon>Pseudomonadota</taxon>
        <taxon>Alphaproteobacteria</taxon>
        <taxon>Caulobacterales</taxon>
        <taxon>Caulobacteraceae</taxon>
        <taxon>Asticcacaulis</taxon>
    </lineage>
</organism>
<dbReference type="AlphaFoldDB" id="V4PEJ9"/>
<comment type="caution">
    <text evidence="2">The sequence shown here is derived from an EMBL/GenBank/DDBJ whole genome shotgun (WGS) entry which is preliminary data.</text>
</comment>
<dbReference type="EMBL" id="AWGB01000013">
    <property type="protein sequence ID" value="ESQ92367.1"/>
    <property type="molecule type" value="Genomic_DNA"/>
</dbReference>
<proteinExistence type="predicted"/>
<evidence type="ECO:0000256" key="1">
    <source>
        <dbReference type="SAM" id="Phobius"/>
    </source>
</evidence>
<dbReference type="OrthoDB" id="7173952at2"/>
<dbReference type="RefSeq" id="WP_018081001.1">
    <property type="nucleotide sequence ID" value="NZ_AQWM01000003.1"/>
</dbReference>
<feature type="transmembrane region" description="Helical" evidence="1">
    <location>
        <begin position="68"/>
        <end position="88"/>
    </location>
</feature>
<evidence type="ECO:0000313" key="2">
    <source>
        <dbReference type="EMBL" id="ESQ92367.1"/>
    </source>
</evidence>
<sequence length="168" mass="18981">MIIYPAFFILPGMFLLFGAASSSHIAWLFLIVIPAVFLPAALGQLRLLVISTIGVLVARLLLNDINAVSAVLHIVATFLLMVGVAARCPRCSMHIATREQRWRGGPSAQWCYICGRSRRRVWPFQYVLKPETWDGEYHDDGGGPSSVDSIADWWRDLTFKNWKKRHRG</sequence>
<dbReference type="PATRIC" id="fig|1121022.4.peg.1670"/>
<dbReference type="Proteomes" id="UP000017837">
    <property type="component" value="Unassembled WGS sequence"/>
</dbReference>
<keyword evidence="1" id="KW-0812">Transmembrane</keyword>